<reference evidence="6 7" key="1">
    <citation type="submission" date="2022-11" db="EMBL/GenBank/DDBJ databases">
        <title>Spartinivicinus poritis sp. nov., isolated from scleractinian coral Porites lutea.</title>
        <authorList>
            <person name="Zhang G."/>
            <person name="Cai L."/>
            <person name="Wei Q."/>
        </authorList>
    </citation>
    <scope>NUCLEOTIDE SEQUENCE [LARGE SCALE GENOMIC DNA]</scope>
    <source>
        <strain evidence="6 7">A2-2</strain>
    </source>
</reference>
<evidence type="ECO:0000313" key="6">
    <source>
        <dbReference type="EMBL" id="MDE1465637.1"/>
    </source>
</evidence>
<evidence type="ECO:0000256" key="5">
    <source>
        <dbReference type="SAM" id="Phobius"/>
    </source>
</evidence>
<dbReference type="RefSeq" id="WP_274691941.1">
    <property type="nucleotide sequence ID" value="NZ_JAPMOU010000074.1"/>
</dbReference>
<evidence type="ECO:0000256" key="4">
    <source>
        <dbReference type="ARBA" id="ARBA00023136"/>
    </source>
</evidence>
<accession>A0ABT5UGX2</accession>
<gene>
    <name evidence="6" type="ORF">ORQ98_27110</name>
</gene>
<feature type="transmembrane region" description="Helical" evidence="5">
    <location>
        <begin position="22"/>
        <end position="50"/>
    </location>
</feature>
<keyword evidence="2 5" id="KW-0812">Transmembrane</keyword>
<organism evidence="6 7">
    <name type="scientific">Spartinivicinus poritis</name>
    <dbReference type="NCBI Taxonomy" id="2994640"/>
    <lineage>
        <taxon>Bacteria</taxon>
        <taxon>Pseudomonadati</taxon>
        <taxon>Pseudomonadota</taxon>
        <taxon>Gammaproteobacteria</taxon>
        <taxon>Oceanospirillales</taxon>
        <taxon>Zooshikellaceae</taxon>
        <taxon>Spartinivicinus</taxon>
    </lineage>
</organism>
<evidence type="ECO:0000313" key="7">
    <source>
        <dbReference type="Proteomes" id="UP001528823"/>
    </source>
</evidence>
<keyword evidence="4 5" id="KW-0472">Membrane</keyword>
<comment type="subcellular location">
    <subcellularLocation>
        <location evidence="1">Membrane</location>
        <topology evidence="1">Multi-pass membrane protein</topology>
    </subcellularLocation>
</comment>
<dbReference type="Pfam" id="PF09685">
    <property type="entry name" value="MamF_MmsF"/>
    <property type="match status" value="1"/>
</dbReference>
<evidence type="ECO:0000256" key="1">
    <source>
        <dbReference type="ARBA" id="ARBA00004141"/>
    </source>
</evidence>
<proteinExistence type="predicted"/>
<dbReference type="InterPro" id="IPR019109">
    <property type="entry name" value="MamF_MmsF"/>
</dbReference>
<sequence length="126" mass="14589">MNNQVNVSQNDSRTSCLKENQWGMLCHVAAFSFFIIPFGNVIGPLVIWLLKKDEYYFVNEQGKEAINFQITMLIILFACFILCFAFIGFLLLPIFIIFNFIITIVAFSKASKGISYRYPLCYQFIK</sequence>
<evidence type="ECO:0000256" key="3">
    <source>
        <dbReference type="ARBA" id="ARBA00022989"/>
    </source>
</evidence>
<keyword evidence="3 5" id="KW-1133">Transmembrane helix</keyword>
<comment type="caution">
    <text evidence="6">The sequence shown here is derived from an EMBL/GenBank/DDBJ whole genome shotgun (WGS) entry which is preliminary data.</text>
</comment>
<feature type="transmembrane region" description="Helical" evidence="5">
    <location>
        <begin position="70"/>
        <end position="102"/>
    </location>
</feature>
<evidence type="ECO:0000256" key="2">
    <source>
        <dbReference type="ARBA" id="ARBA00022692"/>
    </source>
</evidence>
<name>A0ABT5UGX2_9GAMM</name>
<dbReference type="EMBL" id="JAPMOU010000074">
    <property type="protein sequence ID" value="MDE1465637.1"/>
    <property type="molecule type" value="Genomic_DNA"/>
</dbReference>
<keyword evidence="7" id="KW-1185">Reference proteome</keyword>
<protein>
    <submittedName>
        <fullName evidence="6">DUF4870 domain-containing protein</fullName>
    </submittedName>
</protein>
<dbReference type="Proteomes" id="UP001528823">
    <property type="component" value="Unassembled WGS sequence"/>
</dbReference>